<reference evidence="1 2" key="1">
    <citation type="submission" date="2019-01" db="EMBL/GenBank/DDBJ databases">
        <authorList>
            <person name="Chen W.-M."/>
        </authorList>
    </citation>
    <scope>NUCLEOTIDE SEQUENCE [LARGE SCALE GENOMIC DNA]</scope>
    <source>
        <strain evidence="1 2">KYPC3</strain>
    </source>
</reference>
<gene>
    <name evidence="1" type="ORF">EOE67_14775</name>
</gene>
<keyword evidence="2" id="KW-1185">Reference proteome</keyword>
<sequence length="213" mass="23548">MSWNPDKFQKEIGELLAAFNAEFLSGAAKHLSEPNGEQKQSLQVLSNLDVVQVQKRLDGIISQIELELRRQCQQCMTGNDYLEKDIRIITNNYFYTGCIRSKVIGEINSTISQLNNLVIHARVHLEILNRNSGLCGFLKGLFTGYTNPIDGVAHALGKGSIQMEVGSSTQGFNTTALLAGQSIDAVSQFLKVTVLETWNAFGAYLEDNANCKF</sequence>
<comment type="caution">
    <text evidence="1">The sequence shown here is derived from an EMBL/GenBank/DDBJ whole genome shotgun (WGS) entry which is preliminary data.</text>
</comment>
<evidence type="ECO:0000313" key="1">
    <source>
        <dbReference type="EMBL" id="RVU34509.1"/>
    </source>
</evidence>
<protein>
    <submittedName>
        <fullName evidence="1">Uncharacterized protein</fullName>
    </submittedName>
</protein>
<dbReference type="EMBL" id="SACS01000017">
    <property type="protein sequence ID" value="RVU34509.1"/>
    <property type="molecule type" value="Genomic_DNA"/>
</dbReference>
<dbReference type="Proteomes" id="UP000283077">
    <property type="component" value="Unassembled WGS sequence"/>
</dbReference>
<evidence type="ECO:0000313" key="2">
    <source>
        <dbReference type="Proteomes" id="UP000283077"/>
    </source>
</evidence>
<dbReference type="OrthoDB" id="7062029at2"/>
<accession>A0A437QIZ4</accession>
<proteinExistence type="predicted"/>
<name>A0A437QIZ4_9GAMM</name>
<dbReference type="AlphaFoldDB" id="A0A437QIZ4"/>
<dbReference type="RefSeq" id="WP_127700108.1">
    <property type="nucleotide sequence ID" value="NZ_SACS01000017.1"/>
</dbReference>
<organism evidence="1 2">
    <name type="scientific">Rheinheimera riviphila</name>
    <dbReference type="NCBI Taxonomy" id="1834037"/>
    <lineage>
        <taxon>Bacteria</taxon>
        <taxon>Pseudomonadati</taxon>
        <taxon>Pseudomonadota</taxon>
        <taxon>Gammaproteobacteria</taxon>
        <taxon>Chromatiales</taxon>
        <taxon>Chromatiaceae</taxon>
        <taxon>Rheinheimera</taxon>
    </lineage>
</organism>